<evidence type="ECO:0000259" key="1">
    <source>
        <dbReference type="Pfam" id="PF00669"/>
    </source>
</evidence>
<accession>A0A7C5ES62</accession>
<dbReference type="PANTHER" id="PTHR42792:SF1">
    <property type="entry name" value="FLAGELLAR HOOK-ASSOCIATED PROTEIN 3"/>
    <property type="match status" value="1"/>
</dbReference>
<dbReference type="AlphaFoldDB" id="A0A7C5ES62"/>
<dbReference type="SUPFAM" id="SSF64518">
    <property type="entry name" value="Phase 1 flagellin"/>
    <property type="match status" value="1"/>
</dbReference>
<proteinExistence type="predicted"/>
<dbReference type="EMBL" id="DTKJ01000016">
    <property type="protein sequence ID" value="HGZ11004.1"/>
    <property type="molecule type" value="Genomic_DNA"/>
</dbReference>
<dbReference type="InterPro" id="IPR001029">
    <property type="entry name" value="Flagellin_N"/>
</dbReference>
<dbReference type="Pfam" id="PF00669">
    <property type="entry name" value="Flagellin_N"/>
    <property type="match status" value="1"/>
</dbReference>
<protein>
    <submittedName>
        <fullName evidence="2">Flagellar hook-associated protein 3</fullName>
    </submittedName>
</protein>
<keyword evidence="2" id="KW-0966">Cell projection</keyword>
<feature type="domain" description="Flagellin N-terminal" evidence="1">
    <location>
        <begin position="11"/>
        <end position="138"/>
    </location>
</feature>
<dbReference type="GO" id="GO:0009424">
    <property type="term" value="C:bacterial-type flagellum hook"/>
    <property type="evidence" value="ECO:0007669"/>
    <property type="project" value="InterPro"/>
</dbReference>
<sequence>MRVTMPTIFRNIQGNLQNLAEDLQKLNASIASGQKYQKLSDNPVEVGALLGLYREGSQTQQFERNLITGKSWLSLTESALEHIEEMVRAAMALANQMASGTYNAAQRQAAAQQVQGYIEEIMQMGNTSLNGHYIFGGFRTDTPPFVTGDWEIQSPVLRLKPGSAGTATSGGTYTGSASCTFLVEIVSDGGTGVGTYRVSRDGGQTWSATSTIPAGPIALGDGAEVTLGGSWTAGDRILIPVYQEIEYQGDDHSFEIAVGSHSRLAINRLGNETVGGDQGPNDLFQILSRLKSYLEGNDVAGVGEALENLRSYETHLTSILAGLGASLDRISIKENLFATLKNELTQQISTRGDTDMVEAVNLLKTKETAYQAALVSATKVMGLSLMDYL</sequence>
<dbReference type="GO" id="GO:0005198">
    <property type="term" value="F:structural molecule activity"/>
    <property type="evidence" value="ECO:0007669"/>
    <property type="project" value="InterPro"/>
</dbReference>
<dbReference type="InterPro" id="IPR001492">
    <property type="entry name" value="Flagellin"/>
</dbReference>
<organism evidence="2">
    <name type="scientific">Desulfobacca acetoxidans</name>
    <dbReference type="NCBI Taxonomy" id="60893"/>
    <lineage>
        <taxon>Bacteria</taxon>
        <taxon>Pseudomonadati</taxon>
        <taxon>Thermodesulfobacteriota</taxon>
        <taxon>Desulfobaccia</taxon>
        <taxon>Desulfobaccales</taxon>
        <taxon>Desulfobaccaceae</taxon>
        <taxon>Desulfobacca</taxon>
    </lineage>
</organism>
<dbReference type="PANTHER" id="PTHR42792">
    <property type="entry name" value="FLAGELLIN"/>
    <property type="match status" value="1"/>
</dbReference>
<keyword evidence="2" id="KW-0969">Cilium</keyword>
<name>A0A7C5ES62_9BACT</name>
<dbReference type="InterPro" id="IPR013384">
    <property type="entry name" value="Flagell_FlgL"/>
</dbReference>
<evidence type="ECO:0000313" key="2">
    <source>
        <dbReference type="EMBL" id="HGZ11004.1"/>
    </source>
</evidence>
<dbReference type="NCBIfam" id="TIGR02550">
    <property type="entry name" value="flagell_flgL"/>
    <property type="match status" value="1"/>
</dbReference>
<dbReference type="Gene3D" id="1.20.1330.10">
    <property type="entry name" value="f41 fragment of flagellin, N-terminal domain"/>
    <property type="match status" value="1"/>
</dbReference>
<dbReference type="GO" id="GO:0071973">
    <property type="term" value="P:bacterial-type flagellum-dependent cell motility"/>
    <property type="evidence" value="ECO:0007669"/>
    <property type="project" value="InterPro"/>
</dbReference>
<reference evidence="2" key="1">
    <citation type="journal article" date="2020" name="mSystems">
        <title>Genome- and Community-Level Interaction Insights into Carbon Utilization and Element Cycling Functions of Hydrothermarchaeota in Hydrothermal Sediment.</title>
        <authorList>
            <person name="Zhou Z."/>
            <person name="Liu Y."/>
            <person name="Xu W."/>
            <person name="Pan J."/>
            <person name="Luo Z.H."/>
            <person name="Li M."/>
        </authorList>
    </citation>
    <scope>NUCLEOTIDE SEQUENCE [LARGE SCALE GENOMIC DNA]</scope>
    <source>
        <strain evidence="2">SpSt-853</strain>
    </source>
</reference>
<comment type="caution">
    <text evidence="2">The sequence shown here is derived from an EMBL/GenBank/DDBJ whole genome shotgun (WGS) entry which is preliminary data.</text>
</comment>
<gene>
    <name evidence="2" type="primary">flgL</name>
    <name evidence="2" type="ORF">ENW48_02145</name>
</gene>
<keyword evidence="2" id="KW-0282">Flagellum</keyword>